<reference evidence="1 2" key="1">
    <citation type="journal article" date="2015" name="PLoS Negl. Trop. Dis.">
        <title>Distribution of Plasmids in Distinct Leptospira Pathogenic Species.</title>
        <authorList>
            <person name="Wang Y."/>
            <person name="Zhuang X."/>
            <person name="Zhong Y."/>
            <person name="Zhang C."/>
            <person name="Zhang Y."/>
            <person name="Zeng L."/>
            <person name="Zhu Y."/>
            <person name="He P."/>
            <person name="Dong K."/>
            <person name="Pal U."/>
            <person name="Guo X."/>
            <person name="Qin J."/>
        </authorList>
    </citation>
    <scope>NUCLEOTIDE SEQUENCE [LARGE SCALE GENOMIC DNA]</scope>
    <source>
        <strain evidence="1 2">56604</strain>
    </source>
</reference>
<evidence type="ECO:0000313" key="1">
    <source>
        <dbReference type="EMBL" id="ALO26372.1"/>
    </source>
</evidence>
<name>A0A0E3BL32_LEPBO</name>
<organism evidence="1">
    <name type="scientific">Leptospira borgpetersenii serovar Ballum</name>
    <dbReference type="NCBI Taxonomy" id="280505"/>
    <lineage>
        <taxon>Bacteria</taxon>
        <taxon>Pseudomonadati</taxon>
        <taxon>Spirochaetota</taxon>
        <taxon>Spirochaetia</taxon>
        <taxon>Leptospirales</taxon>
        <taxon>Leptospiraceae</taxon>
        <taxon>Leptospira</taxon>
    </lineage>
</organism>
<dbReference type="Proteomes" id="UP000058857">
    <property type="component" value="Chromosome 1"/>
</dbReference>
<dbReference type="RefSeq" id="WP_002729072.1">
    <property type="nucleotide sequence ID" value="NZ_CP012029.1"/>
</dbReference>
<dbReference type="PATRIC" id="fig|280505.15.peg.2067"/>
<evidence type="ECO:0008006" key="3">
    <source>
        <dbReference type="Google" id="ProtNLM"/>
    </source>
</evidence>
<dbReference type="NCBIfam" id="NF047533">
    <property type="entry name" value="LBL_2463_fam"/>
    <property type="match status" value="1"/>
</dbReference>
<dbReference type="GeneID" id="61172788"/>
<protein>
    <recommendedName>
        <fullName evidence="3">N-acetyltransferase domain-containing protein</fullName>
    </recommendedName>
</protein>
<accession>A0A0E3BL32</accession>
<gene>
    <name evidence="1" type="ORF">LBBP_02110</name>
</gene>
<proteinExistence type="predicted"/>
<dbReference type="AlphaFoldDB" id="A0A0E3BL32"/>
<dbReference type="EMBL" id="CP012029">
    <property type="protein sequence ID" value="ALO26372.1"/>
    <property type="molecule type" value="Genomic_DNA"/>
</dbReference>
<sequence>MMKTLETSLENQKIKSRSNGFQLHIWDNTQNKESLRPVKEFSKQIYKDAGYSEYETVDLDNWSKWFFVTFDGHLQAATRVVEKTQENLIPLEIVKRFPSGEHYNLKDMNVADWNSVSFKQTIIGFQAFKIAASELAQYCLIRKFNIVYGMINPAWKGLQRVYFDNGAIPSKEHSEMVYYPGCFLNGKLALFQLIEIRENALQNIASKL</sequence>
<evidence type="ECO:0000313" key="2">
    <source>
        <dbReference type="Proteomes" id="UP000058857"/>
    </source>
</evidence>